<feature type="chain" id="PRO_5012183670" evidence="2">
    <location>
        <begin position="23"/>
        <end position="365"/>
    </location>
</feature>
<dbReference type="GO" id="GO:0030975">
    <property type="term" value="F:thiamine binding"/>
    <property type="evidence" value="ECO:0007669"/>
    <property type="project" value="TreeGrafter"/>
</dbReference>
<dbReference type="GO" id="GO:0030976">
    <property type="term" value="F:thiamine pyrophosphate binding"/>
    <property type="evidence" value="ECO:0007669"/>
    <property type="project" value="TreeGrafter"/>
</dbReference>
<protein>
    <submittedName>
        <fullName evidence="3">Iron(III) transport system substrate-binding protein</fullName>
    </submittedName>
</protein>
<reference evidence="3 4" key="1">
    <citation type="submission" date="2016-11" db="EMBL/GenBank/DDBJ databases">
        <authorList>
            <person name="Jaros S."/>
            <person name="Januszkiewicz K."/>
            <person name="Wedrychowicz H."/>
        </authorList>
    </citation>
    <scope>NUCLEOTIDE SEQUENCE [LARGE SCALE GENOMIC DNA]</scope>
    <source>
        <strain evidence="3 4">DSM 13106</strain>
    </source>
</reference>
<dbReference type="Gene3D" id="3.40.190.10">
    <property type="entry name" value="Periplasmic binding protein-like II"/>
    <property type="match status" value="2"/>
</dbReference>
<dbReference type="GO" id="GO:0030288">
    <property type="term" value="C:outer membrane-bounded periplasmic space"/>
    <property type="evidence" value="ECO:0007669"/>
    <property type="project" value="TreeGrafter"/>
</dbReference>
<evidence type="ECO:0000313" key="3">
    <source>
        <dbReference type="EMBL" id="SHH47853.1"/>
    </source>
</evidence>
<proteinExistence type="predicted"/>
<dbReference type="STRING" id="1123281.SAMN02745180_00420"/>
<keyword evidence="4" id="KW-1185">Reference proteome</keyword>
<dbReference type="PIRSF" id="PIRSF002825">
    <property type="entry name" value="CfbpA"/>
    <property type="match status" value="1"/>
</dbReference>
<dbReference type="EMBL" id="FQXR01000002">
    <property type="protein sequence ID" value="SHH47853.1"/>
    <property type="molecule type" value="Genomic_DNA"/>
</dbReference>
<dbReference type="RefSeq" id="WP_072742886.1">
    <property type="nucleotide sequence ID" value="NZ_FQXR01000002.1"/>
</dbReference>
<dbReference type="SUPFAM" id="SSF53850">
    <property type="entry name" value="Periplasmic binding protein-like II"/>
    <property type="match status" value="1"/>
</dbReference>
<sequence>MSKRILSLILALVLILSLTACGKTEQTEPETAEEIKEETTEAIDFENFDKEKYKDVTLNVYCVADIVAPICDVFYEDTGIKVESLVMSNGEILQRLKNEKEANTVIADVWFTGGADAFIDAASNDVLLPYDSIEGKNIPDNMKDKDGYWYGTSLTLVNLVVNKDLIEERGLKMPETWDDLLQEGLKGEVSLSDPASSGTAYNIVSAILQSKGEEEGWEYISKLMDQVPFFTPKGGGPSQNVINGEAIVGINPSDGDRELEEQYDFVKLVYPTDGTGWWPQPVAVVKGSKNEEAAKILVEWLLSKRGMEQIAKIRHAAVAREDVEMPEGIVDIKDVKLFPSDFKVGAENRDAIIEKWNSLLQEKGR</sequence>
<evidence type="ECO:0000313" key="4">
    <source>
        <dbReference type="Proteomes" id="UP000184389"/>
    </source>
</evidence>
<evidence type="ECO:0000256" key="1">
    <source>
        <dbReference type="ARBA" id="ARBA00022729"/>
    </source>
</evidence>
<dbReference type="PANTHER" id="PTHR30006:SF2">
    <property type="entry name" value="ABC TRANSPORTER SUBSTRATE-BINDING PROTEIN"/>
    <property type="match status" value="1"/>
</dbReference>
<dbReference type="PANTHER" id="PTHR30006">
    <property type="entry name" value="THIAMINE-BINDING PERIPLASMIC PROTEIN-RELATED"/>
    <property type="match status" value="1"/>
</dbReference>
<dbReference type="CDD" id="cd13544">
    <property type="entry name" value="PBP2_Fbp_like_1"/>
    <property type="match status" value="1"/>
</dbReference>
<keyword evidence="1 2" id="KW-0732">Signal</keyword>
<feature type="signal peptide" evidence="2">
    <location>
        <begin position="1"/>
        <end position="22"/>
    </location>
</feature>
<dbReference type="PROSITE" id="PS51257">
    <property type="entry name" value="PROKAR_LIPOPROTEIN"/>
    <property type="match status" value="1"/>
</dbReference>
<dbReference type="OrthoDB" id="179400at2"/>
<gene>
    <name evidence="3" type="ORF">SAMN02745180_00420</name>
</gene>
<dbReference type="Pfam" id="PF13343">
    <property type="entry name" value="SBP_bac_6"/>
    <property type="match status" value="1"/>
</dbReference>
<accession>A0A1M5TBY6</accession>
<dbReference type="Proteomes" id="UP000184389">
    <property type="component" value="Unassembled WGS sequence"/>
</dbReference>
<dbReference type="GO" id="GO:0015888">
    <property type="term" value="P:thiamine transport"/>
    <property type="evidence" value="ECO:0007669"/>
    <property type="project" value="TreeGrafter"/>
</dbReference>
<evidence type="ECO:0000256" key="2">
    <source>
        <dbReference type="SAM" id="SignalP"/>
    </source>
</evidence>
<name>A0A1M5TBY6_9FIRM</name>
<dbReference type="InterPro" id="IPR026045">
    <property type="entry name" value="Ferric-bd"/>
</dbReference>
<dbReference type="AlphaFoldDB" id="A0A1M5TBY6"/>
<organism evidence="3 4">
    <name type="scientific">Sporanaerobacter acetigenes DSM 13106</name>
    <dbReference type="NCBI Taxonomy" id="1123281"/>
    <lineage>
        <taxon>Bacteria</taxon>
        <taxon>Bacillati</taxon>
        <taxon>Bacillota</taxon>
        <taxon>Tissierellia</taxon>
        <taxon>Tissierellales</taxon>
        <taxon>Sporanaerobacteraceae</taxon>
        <taxon>Sporanaerobacter</taxon>
    </lineage>
</organism>